<evidence type="ECO:0000256" key="6">
    <source>
        <dbReference type="ARBA" id="ARBA00023157"/>
    </source>
</evidence>
<evidence type="ECO:0000313" key="11">
    <source>
        <dbReference type="EMBL" id="KAK1367638.1"/>
    </source>
</evidence>
<feature type="domain" description="Peptidase A1" evidence="10">
    <location>
        <begin position="146"/>
        <end position="484"/>
    </location>
</feature>
<dbReference type="InterPro" id="IPR032799">
    <property type="entry name" value="TAXi_C"/>
</dbReference>
<dbReference type="InterPro" id="IPR033121">
    <property type="entry name" value="PEPTIDASE_A1"/>
</dbReference>
<evidence type="ECO:0000259" key="10">
    <source>
        <dbReference type="PROSITE" id="PS51767"/>
    </source>
</evidence>
<dbReference type="Pfam" id="PF14541">
    <property type="entry name" value="TAXi_C"/>
    <property type="match status" value="1"/>
</dbReference>
<reference evidence="11" key="1">
    <citation type="submission" date="2023-02" db="EMBL/GenBank/DDBJ databases">
        <title>Genome of toxic invasive species Heracleum sosnowskyi carries increased number of genes despite the absence of recent whole-genome duplications.</title>
        <authorList>
            <person name="Schelkunov M."/>
            <person name="Shtratnikova V."/>
            <person name="Makarenko M."/>
            <person name="Klepikova A."/>
            <person name="Omelchenko D."/>
            <person name="Novikova G."/>
            <person name="Obukhova E."/>
            <person name="Bogdanov V."/>
            <person name="Penin A."/>
            <person name="Logacheva M."/>
        </authorList>
    </citation>
    <scope>NUCLEOTIDE SEQUENCE</scope>
    <source>
        <strain evidence="11">Hsosn_3</strain>
        <tissue evidence="11">Leaf</tissue>
    </source>
</reference>
<keyword evidence="3 9" id="KW-0732">Signal</keyword>
<dbReference type="InterPro" id="IPR033873">
    <property type="entry name" value="CND41-like"/>
</dbReference>
<dbReference type="AlphaFoldDB" id="A0AAD8MCV3"/>
<reference evidence="11" key="2">
    <citation type="submission" date="2023-05" db="EMBL/GenBank/DDBJ databases">
        <authorList>
            <person name="Schelkunov M.I."/>
        </authorList>
    </citation>
    <scope>NUCLEOTIDE SEQUENCE</scope>
    <source>
        <strain evidence="11">Hsosn_3</strain>
        <tissue evidence="11">Leaf</tissue>
    </source>
</reference>
<dbReference type="PANTHER" id="PTHR13683">
    <property type="entry name" value="ASPARTYL PROTEASES"/>
    <property type="match status" value="1"/>
</dbReference>
<evidence type="ECO:0000256" key="9">
    <source>
        <dbReference type="SAM" id="SignalP"/>
    </source>
</evidence>
<evidence type="ECO:0000256" key="3">
    <source>
        <dbReference type="ARBA" id="ARBA00022729"/>
    </source>
</evidence>
<sequence length="489" mass="51736">MGNPTASSSKSLLFFSLAVASLVLFASFNDGDAAADRKLMATESHEFHVIKLSSILPDSVCDSSSQGHKPSSSSLTVVHKHGPCHKQHKTKDSSSPSASELLTHDDSRVKSINSRIAFTAAGNSFTSTESVTVRAKSGSSLGSGNYIVTVGLGSPKKDLSLVFDTGSDLTWTQCKPCARSCYVQAEPIFNPSQSTAYSNVSCSSQQCTQLKSATGNSPSCSNSGNACIYGIQYGDQSFSVGYFAKDTLTISPTDVITNFYFGCGQNNQGLFGQTAGLIGLAKDQLSIVSQTSAKYGKVFSYCLPSTRSGTGYLTFGKSAVLKAVQYIPFANSKGTTLYFIDILGMYVGGQKLQISPTVFTTAGSIIDSGTVITRLPPAAYTALRNTFRTQMSQYPLGKPVSILDTCYDFSKYTTVNIPTVSFLFGGNKKIDLDGSGIMYVVSSSQVCLAFAPNSDPSDVTIYGNVQQKTMQVVYDVAGGMLGFGAQGCA</sequence>
<evidence type="ECO:0000256" key="1">
    <source>
        <dbReference type="ARBA" id="ARBA00007447"/>
    </source>
</evidence>
<dbReference type="InterPro" id="IPR001461">
    <property type="entry name" value="Aspartic_peptidase_A1"/>
</dbReference>
<keyword evidence="6" id="KW-1015">Disulfide bond</keyword>
<dbReference type="InterPro" id="IPR021109">
    <property type="entry name" value="Peptidase_aspartic_dom_sf"/>
</dbReference>
<feature type="chain" id="PRO_5041966136" evidence="9">
    <location>
        <begin position="34"/>
        <end position="489"/>
    </location>
</feature>
<dbReference type="FunFam" id="2.40.70.10:FF:000021">
    <property type="entry name" value="Aspartyl protease AED1"/>
    <property type="match status" value="1"/>
</dbReference>
<dbReference type="Gene3D" id="2.40.70.10">
    <property type="entry name" value="Acid Proteases"/>
    <property type="match status" value="2"/>
</dbReference>
<gene>
    <name evidence="11" type="ORF">POM88_033730</name>
</gene>
<keyword evidence="4" id="KW-0064">Aspartyl protease</keyword>
<dbReference type="FunFam" id="2.40.70.10:FF:000013">
    <property type="entry name" value="Aspartyl protease AED1"/>
    <property type="match status" value="1"/>
</dbReference>
<feature type="active site" evidence="7">
    <location>
        <position position="164"/>
    </location>
</feature>
<keyword evidence="12" id="KW-1185">Reference proteome</keyword>
<dbReference type="EMBL" id="JAUIZM010000008">
    <property type="protein sequence ID" value="KAK1367638.1"/>
    <property type="molecule type" value="Genomic_DNA"/>
</dbReference>
<evidence type="ECO:0000256" key="4">
    <source>
        <dbReference type="ARBA" id="ARBA00022750"/>
    </source>
</evidence>
<evidence type="ECO:0000256" key="7">
    <source>
        <dbReference type="PIRSR" id="PIRSR601461-1"/>
    </source>
</evidence>
<dbReference type="Pfam" id="PF14543">
    <property type="entry name" value="TAXi_N"/>
    <property type="match status" value="1"/>
</dbReference>
<dbReference type="SUPFAM" id="SSF50630">
    <property type="entry name" value="Acid proteases"/>
    <property type="match status" value="1"/>
</dbReference>
<dbReference type="GO" id="GO:0004190">
    <property type="term" value="F:aspartic-type endopeptidase activity"/>
    <property type="evidence" value="ECO:0007669"/>
    <property type="project" value="UniProtKB-KW"/>
</dbReference>
<evidence type="ECO:0000313" key="12">
    <source>
        <dbReference type="Proteomes" id="UP001237642"/>
    </source>
</evidence>
<feature type="compositionally biased region" description="Low complexity" evidence="8">
    <location>
        <begin position="63"/>
        <end position="74"/>
    </location>
</feature>
<dbReference type="InterPro" id="IPR032861">
    <property type="entry name" value="TAXi_N"/>
</dbReference>
<dbReference type="Proteomes" id="UP001237642">
    <property type="component" value="Unassembled WGS sequence"/>
</dbReference>
<organism evidence="11 12">
    <name type="scientific">Heracleum sosnowskyi</name>
    <dbReference type="NCBI Taxonomy" id="360622"/>
    <lineage>
        <taxon>Eukaryota</taxon>
        <taxon>Viridiplantae</taxon>
        <taxon>Streptophyta</taxon>
        <taxon>Embryophyta</taxon>
        <taxon>Tracheophyta</taxon>
        <taxon>Spermatophyta</taxon>
        <taxon>Magnoliopsida</taxon>
        <taxon>eudicotyledons</taxon>
        <taxon>Gunneridae</taxon>
        <taxon>Pentapetalae</taxon>
        <taxon>asterids</taxon>
        <taxon>campanulids</taxon>
        <taxon>Apiales</taxon>
        <taxon>Apiaceae</taxon>
        <taxon>Apioideae</taxon>
        <taxon>apioid superclade</taxon>
        <taxon>Tordylieae</taxon>
        <taxon>Tordyliinae</taxon>
        <taxon>Heracleum</taxon>
    </lineage>
</organism>
<comment type="similarity">
    <text evidence="1">Belongs to the peptidase A1 family.</text>
</comment>
<keyword evidence="2" id="KW-0645">Protease</keyword>
<protein>
    <submittedName>
        <fullName evidence="11">Peptidase A1 domain-containing protein</fullName>
    </submittedName>
</protein>
<comment type="caution">
    <text evidence="11">The sequence shown here is derived from an EMBL/GenBank/DDBJ whole genome shotgun (WGS) entry which is preliminary data.</text>
</comment>
<feature type="compositionally biased region" description="Basic residues" evidence="8">
    <location>
        <begin position="78"/>
        <end position="89"/>
    </location>
</feature>
<dbReference type="CDD" id="cd05472">
    <property type="entry name" value="cnd41_like"/>
    <property type="match status" value="1"/>
</dbReference>
<dbReference type="PANTHER" id="PTHR13683:SF750">
    <property type="entry name" value="ASPARTYL PROTEASE AED1"/>
    <property type="match status" value="1"/>
</dbReference>
<accession>A0AAD8MCV3</accession>
<evidence type="ECO:0000256" key="5">
    <source>
        <dbReference type="ARBA" id="ARBA00022801"/>
    </source>
</evidence>
<name>A0AAD8MCV3_9APIA</name>
<proteinExistence type="inferred from homology"/>
<dbReference type="PROSITE" id="PS51767">
    <property type="entry name" value="PEPTIDASE_A1"/>
    <property type="match status" value="1"/>
</dbReference>
<feature type="active site" evidence="7">
    <location>
        <position position="367"/>
    </location>
</feature>
<dbReference type="GO" id="GO:0006508">
    <property type="term" value="P:proteolysis"/>
    <property type="evidence" value="ECO:0007669"/>
    <property type="project" value="UniProtKB-KW"/>
</dbReference>
<feature type="region of interest" description="Disordered" evidence="8">
    <location>
        <begin position="63"/>
        <end position="104"/>
    </location>
</feature>
<keyword evidence="5" id="KW-0378">Hydrolase</keyword>
<evidence type="ECO:0000256" key="2">
    <source>
        <dbReference type="ARBA" id="ARBA00022670"/>
    </source>
</evidence>
<dbReference type="PRINTS" id="PR00792">
    <property type="entry name" value="PEPSIN"/>
</dbReference>
<evidence type="ECO:0000256" key="8">
    <source>
        <dbReference type="SAM" id="MobiDB-lite"/>
    </source>
</evidence>
<feature type="signal peptide" evidence="9">
    <location>
        <begin position="1"/>
        <end position="33"/>
    </location>
</feature>